<reference evidence="6 7" key="1">
    <citation type="submission" date="2017-09" db="EMBL/GenBank/DDBJ databases">
        <title>Depth-based differentiation of microbial function through sediment-hosted aquifers and enrichment of novel symbionts in the deep terrestrial subsurface.</title>
        <authorList>
            <person name="Probst A.J."/>
            <person name="Ladd B."/>
            <person name="Jarett J.K."/>
            <person name="Geller-Mcgrath D.E."/>
            <person name="Sieber C.M."/>
            <person name="Emerson J.B."/>
            <person name="Anantharaman K."/>
            <person name="Thomas B.C."/>
            <person name="Malmstrom R."/>
            <person name="Stieglmeier M."/>
            <person name="Klingl A."/>
            <person name="Woyke T."/>
            <person name="Ryan C.M."/>
            <person name="Banfield J.F."/>
        </authorList>
    </citation>
    <scope>NUCLEOTIDE SEQUENCE [LARGE SCALE GENOMIC DNA]</scope>
    <source>
        <strain evidence="6">CG23_combo_of_CG06-09_8_20_14_all_34_8</strain>
    </source>
</reference>
<keyword evidence="3" id="KW-0732">Signal</keyword>
<dbReference type="AlphaFoldDB" id="A0A2H0B6E7"/>
<dbReference type="PANTHER" id="PTHR30290">
    <property type="entry name" value="PERIPLASMIC BINDING COMPONENT OF ABC TRANSPORTER"/>
    <property type="match status" value="1"/>
</dbReference>
<dbReference type="Gene3D" id="3.90.76.10">
    <property type="entry name" value="Dipeptide-binding Protein, Domain 1"/>
    <property type="match status" value="1"/>
</dbReference>
<dbReference type="Proteomes" id="UP000229459">
    <property type="component" value="Unassembled WGS sequence"/>
</dbReference>
<feature type="domain" description="Solute-binding protein family 5" evidence="5">
    <location>
        <begin position="84"/>
        <end position="374"/>
    </location>
</feature>
<dbReference type="GO" id="GO:0042597">
    <property type="term" value="C:periplasmic space"/>
    <property type="evidence" value="ECO:0007669"/>
    <property type="project" value="UniProtKB-ARBA"/>
</dbReference>
<comment type="caution">
    <text evidence="6">The sequence shown here is derived from an EMBL/GenBank/DDBJ whole genome shotgun (WGS) entry which is preliminary data.</text>
</comment>
<dbReference type="GO" id="GO:0015833">
    <property type="term" value="P:peptide transport"/>
    <property type="evidence" value="ECO:0007669"/>
    <property type="project" value="TreeGrafter"/>
</dbReference>
<dbReference type="Pfam" id="PF00496">
    <property type="entry name" value="SBP_bac_5"/>
    <property type="match status" value="1"/>
</dbReference>
<evidence type="ECO:0000256" key="2">
    <source>
        <dbReference type="ARBA" id="ARBA00022448"/>
    </source>
</evidence>
<dbReference type="Gene3D" id="3.40.190.10">
    <property type="entry name" value="Periplasmic binding protein-like II"/>
    <property type="match status" value="1"/>
</dbReference>
<dbReference type="Gene3D" id="3.10.105.10">
    <property type="entry name" value="Dipeptide-binding Protein, Domain 3"/>
    <property type="match status" value="1"/>
</dbReference>
<gene>
    <name evidence="6" type="ORF">COX08_02250</name>
</gene>
<evidence type="ECO:0000256" key="4">
    <source>
        <dbReference type="SAM" id="Phobius"/>
    </source>
</evidence>
<dbReference type="GO" id="GO:1904680">
    <property type="term" value="F:peptide transmembrane transporter activity"/>
    <property type="evidence" value="ECO:0007669"/>
    <property type="project" value="TreeGrafter"/>
</dbReference>
<dbReference type="CDD" id="cd00995">
    <property type="entry name" value="PBP2_NikA_DppA_OppA_like"/>
    <property type="match status" value="1"/>
</dbReference>
<dbReference type="SUPFAM" id="SSF53850">
    <property type="entry name" value="Periplasmic binding protein-like II"/>
    <property type="match status" value="1"/>
</dbReference>
<sequence>MKKTQIWAWYISTFFKKHKRLMVAGILLGILISVCFIWLLPIIPRPVKTNRIGLIGQYNKNQLPLTIRNKVSQGLTATMEDGSVAPLLAEKWDVSDNGQEYTFYLRDNLYWQDGTALTTKDLEYNFSDLDIEKKDDETILFRLTSGKSFAPFPVLLTTPIFKKNLIGTGDYVIKQVKENGGIVKSVNIEKNDEKIIYKIYPTLSMAKMAFLMGEIDVIQNISTNPFEYETEWQQTTDIISKQENNIHIGLFFNLENDLFKDNKALRQALAYATRKPKDESRATGPIARTSWAYNLDVKIYDFEPKRANELAEKSLGNIEKVRAMQLKISTTNSLLSLAEEIKRDWEEVFGCNVEIEVINTIQPDYQILLTAQEIPEDPDQYALWHSTQSWPGNIINLKNLRIDKLLEDGRTEIDTKVRKDYYFEFQKYFVEEVPVLFLYYPNYYTIVRKNTVKNVLIDILQKGRRMSQSVETTE</sequence>
<keyword evidence="4" id="KW-0472">Membrane</keyword>
<dbReference type="InterPro" id="IPR030678">
    <property type="entry name" value="Peptide/Ni-bd"/>
</dbReference>
<dbReference type="InterPro" id="IPR000914">
    <property type="entry name" value="SBP_5_dom"/>
</dbReference>
<evidence type="ECO:0000259" key="5">
    <source>
        <dbReference type="Pfam" id="PF00496"/>
    </source>
</evidence>
<evidence type="ECO:0000313" key="6">
    <source>
        <dbReference type="EMBL" id="PIP53194.1"/>
    </source>
</evidence>
<evidence type="ECO:0000313" key="7">
    <source>
        <dbReference type="Proteomes" id="UP000229459"/>
    </source>
</evidence>
<name>A0A2H0B6E7_9BACT</name>
<dbReference type="GO" id="GO:0043190">
    <property type="term" value="C:ATP-binding cassette (ABC) transporter complex"/>
    <property type="evidence" value="ECO:0007669"/>
    <property type="project" value="InterPro"/>
</dbReference>
<protein>
    <recommendedName>
        <fullName evidence="5">Solute-binding protein family 5 domain-containing protein</fullName>
    </recommendedName>
</protein>
<feature type="transmembrane region" description="Helical" evidence="4">
    <location>
        <begin position="21"/>
        <end position="40"/>
    </location>
</feature>
<dbReference type="PIRSF" id="PIRSF002741">
    <property type="entry name" value="MppA"/>
    <property type="match status" value="1"/>
</dbReference>
<dbReference type="EMBL" id="PCSR01000052">
    <property type="protein sequence ID" value="PIP53194.1"/>
    <property type="molecule type" value="Genomic_DNA"/>
</dbReference>
<keyword evidence="2" id="KW-0813">Transport</keyword>
<organism evidence="6 7">
    <name type="scientific">Candidatus Beckwithbacteria bacterium CG23_combo_of_CG06-09_8_20_14_all_34_8</name>
    <dbReference type="NCBI Taxonomy" id="1974497"/>
    <lineage>
        <taxon>Bacteria</taxon>
        <taxon>Candidatus Beckwithiibacteriota</taxon>
    </lineage>
</organism>
<keyword evidence="4" id="KW-0812">Transmembrane</keyword>
<comment type="similarity">
    <text evidence="1">Belongs to the bacterial solute-binding protein 5 family.</text>
</comment>
<evidence type="ECO:0000256" key="1">
    <source>
        <dbReference type="ARBA" id="ARBA00005695"/>
    </source>
</evidence>
<dbReference type="PANTHER" id="PTHR30290:SF9">
    <property type="entry name" value="OLIGOPEPTIDE-BINDING PROTEIN APPA"/>
    <property type="match status" value="1"/>
</dbReference>
<proteinExistence type="inferred from homology"/>
<accession>A0A2H0B6E7</accession>
<keyword evidence="4" id="KW-1133">Transmembrane helix</keyword>
<evidence type="ECO:0000256" key="3">
    <source>
        <dbReference type="ARBA" id="ARBA00022729"/>
    </source>
</evidence>
<dbReference type="InterPro" id="IPR039424">
    <property type="entry name" value="SBP_5"/>
</dbReference>